<evidence type="ECO:0000313" key="8">
    <source>
        <dbReference type="EMBL" id="KUK18157.1"/>
    </source>
</evidence>
<evidence type="ECO:0000256" key="2">
    <source>
        <dbReference type="ARBA" id="ARBA00022485"/>
    </source>
</evidence>
<dbReference type="Pfam" id="PF13247">
    <property type="entry name" value="Fer4_11"/>
    <property type="match status" value="1"/>
</dbReference>
<dbReference type="GO" id="GO:0051539">
    <property type="term" value="F:4 iron, 4 sulfur cluster binding"/>
    <property type="evidence" value="ECO:0007669"/>
    <property type="project" value="UniProtKB-KW"/>
</dbReference>
<sequence>MSENKPQNIQQEIFERVWILITPDKCSGCRLCEITCSLEHEGIIWPEASRIRVFEILPGVDVPQTCVQCPDYPCVNACPVGALSVDEKTGAVLVDEEKCTECGACITACPGKVPRIPTDKGSVVICDLCGGEPSCVEVCHEAGHDALKLVKGNYRSVFKTFAKEPIEKSFEIARKMYGEEFLR</sequence>
<keyword evidence="2" id="KW-0004">4Fe-4S</keyword>
<dbReference type="RefSeq" id="WP_283217365.1">
    <property type="nucleotide sequence ID" value="NZ_LGFD01000007.1"/>
</dbReference>
<name>A0A101EMN6_9EURY</name>
<evidence type="ECO:0000313" key="9">
    <source>
        <dbReference type="Proteomes" id="UP000053911"/>
    </source>
</evidence>
<evidence type="ECO:0000259" key="7">
    <source>
        <dbReference type="PROSITE" id="PS51379"/>
    </source>
</evidence>
<dbReference type="SUPFAM" id="SSF54862">
    <property type="entry name" value="4Fe-4S ferredoxins"/>
    <property type="match status" value="1"/>
</dbReference>
<dbReference type="InterPro" id="IPR017896">
    <property type="entry name" value="4Fe4S_Fe-S-bd"/>
</dbReference>
<evidence type="ECO:0000256" key="3">
    <source>
        <dbReference type="ARBA" id="ARBA00022723"/>
    </source>
</evidence>
<evidence type="ECO:0000256" key="5">
    <source>
        <dbReference type="ARBA" id="ARBA00023004"/>
    </source>
</evidence>
<feature type="domain" description="4Fe-4S ferredoxin-type" evidence="7">
    <location>
        <begin position="90"/>
        <end position="119"/>
    </location>
</feature>
<keyword evidence="1" id="KW-0813">Transport</keyword>
<proteinExistence type="predicted"/>
<keyword evidence="6" id="KW-0411">Iron-sulfur</keyword>
<dbReference type="InterPro" id="IPR050294">
    <property type="entry name" value="RnfB_subfamily"/>
</dbReference>
<protein>
    <submittedName>
        <fullName evidence="8">Putative oxidoreductase, Fe-S subunit</fullName>
    </submittedName>
</protein>
<keyword evidence="4" id="KW-0249">Electron transport</keyword>
<dbReference type="PANTHER" id="PTHR42859:SF10">
    <property type="entry name" value="DIMETHYLSULFOXIDE REDUCTASE CHAIN B"/>
    <property type="match status" value="1"/>
</dbReference>
<dbReference type="EMBL" id="LGFD01000007">
    <property type="protein sequence ID" value="KUK18157.1"/>
    <property type="molecule type" value="Genomic_DNA"/>
</dbReference>
<gene>
    <name evidence="8" type="ORF">XD54_0545</name>
</gene>
<dbReference type="InterPro" id="IPR017900">
    <property type="entry name" value="4Fe4S_Fe_S_CS"/>
</dbReference>
<dbReference type="PROSITE" id="PS00198">
    <property type="entry name" value="4FE4S_FER_1"/>
    <property type="match status" value="1"/>
</dbReference>
<dbReference type="PANTHER" id="PTHR42859">
    <property type="entry name" value="OXIDOREDUCTASE"/>
    <property type="match status" value="1"/>
</dbReference>
<keyword evidence="5" id="KW-0408">Iron</keyword>
<dbReference type="Gene3D" id="3.30.70.20">
    <property type="match status" value="2"/>
</dbReference>
<dbReference type="Proteomes" id="UP000053911">
    <property type="component" value="Unassembled WGS sequence"/>
</dbReference>
<evidence type="ECO:0000256" key="4">
    <source>
        <dbReference type="ARBA" id="ARBA00022982"/>
    </source>
</evidence>
<dbReference type="GO" id="GO:0016491">
    <property type="term" value="F:oxidoreductase activity"/>
    <property type="evidence" value="ECO:0007669"/>
    <property type="project" value="UniProtKB-ARBA"/>
</dbReference>
<accession>A0A101EMN6</accession>
<feature type="domain" description="4Fe-4S ferredoxin-type" evidence="7">
    <location>
        <begin position="17"/>
        <end position="48"/>
    </location>
</feature>
<dbReference type="PATRIC" id="fig|172049.5.peg.1264"/>
<feature type="domain" description="4Fe-4S ferredoxin-type" evidence="7">
    <location>
        <begin position="56"/>
        <end position="88"/>
    </location>
</feature>
<dbReference type="PROSITE" id="PS51379">
    <property type="entry name" value="4FE4S_FER_2"/>
    <property type="match status" value="3"/>
</dbReference>
<evidence type="ECO:0000256" key="6">
    <source>
        <dbReference type="ARBA" id="ARBA00023014"/>
    </source>
</evidence>
<dbReference type="AlphaFoldDB" id="A0A101EMN6"/>
<reference evidence="9" key="1">
    <citation type="journal article" date="2015" name="MBio">
        <title>Genome-Resolved Metagenomic Analysis Reveals Roles for Candidate Phyla and Other Microbial Community Members in Biogeochemical Transformations in Oil Reservoirs.</title>
        <authorList>
            <person name="Hu P."/>
            <person name="Tom L."/>
            <person name="Singh A."/>
            <person name="Thomas B.C."/>
            <person name="Baker B.J."/>
            <person name="Piceno Y.M."/>
            <person name="Andersen G.L."/>
            <person name="Banfield J.F."/>
        </authorList>
    </citation>
    <scope>NUCLEOTIDE SEQUENCE [LARGE SCALE GENOMIC DNA]</scope>
</reference>
<evidence type="ECO:0000256" key="1">
    <source>
        <dbReference type="ARBA" id="ARBA00022448"/>
    </source>
</evidence>
<dbReference type="GO" id="GO:0046872">
    <property type="term" value="F:metal ion binding"/>
    <property type="evidence" value="ECO:0007669"/>
    <property type="project" value="UniProtKB-KW"/>
</dbReference>
<organism evidence="8 9">
    <name type="scientific">Thermococcus sibiricus</name>
    <dbReference type="NCBI Taxonomy" id="172049"/>
    <lineage>
        <taxon>Archaea</taxon>
        <taxon>Methanobacteriati</taxon>
        <taxon>Methanobacteriota</taxon>
        <taxon>Thermococci</taxon>
        <taxon>Thermococcales</taxon>
        <taxon>Thermococcaceae</taxon>
        <taxon>Thermococcus</taxon>
    </lineage>
</organism>
<dbReference type="CDD" id="cd10550">
    <property type="entry name" value="DMSOR_beta_like"/>
    <property type="match status" value="1"/>
</dbReference>
<dbReference type="Pfam" id="PF12800">
    <property type="entry name" value="Fer4_4"/>
    <property type="match status" value="1"/>
</dbReference>
<keyword evidence="3" id="KW-0479">Metal-binding</keyword>
<comment type="caution">
    <text evidence="8">The sequence shown here is derived from an EMBL/GenBank/DDBJ whole genome shotgun (WGS) entry which is preliminary data.</text>
</comment>